<dbReference type="OrthoDB" id="2743851at2759"/>
<dbReference type="Proteomes" id="UP000765509">
    <property type="component" value="Unassembled WGS sequence"/>
</dbReference>
<evidence type="ECO:0000259" key="1">
    <source>
        <dbReference type="Pfam" id="PF00078"/>
    </source>
</evidence>
<protein>
    <recommendedName>
        <fullName evidence="1">Reverse transcriptase domain-containing protein</fullName>
    </recommendedName>
</protein>
<dbReference type="CDD" id="cd01647">
    <property type="entry name" value="RT_LTR"/>
    <property type="match status" value="1"/>
</dbReference>
<keyword evidence="3" id="KW-1185">Reference proteome</keyword>
<dbReference type="InterPro" id="IPR043128">
    <property type="entry name" value="Rev_trsase/Diguanyl_cyclase"/>
</dbReference>
<proteinExistence type="predicted"/>
<dbReference type="PANTHER" id="PTHR24559">
    <property type="entry name" value="TRANSPOSON TY3-I GAG-POL POLYPROTEIN"/>
    <property type="match status" value="1"/>
</dbReference>
<evidence type="ECO:0000313" key="3">
    <source>
        <dbReference type="Proteomes" id="UP000765509"/>
    </source>
</evidence>
<dbReference type="Gene3D" id="3.10.10.10">
    <property type="entry name" value="HIV Type 1 Reverse Transcriptase, subunit A, domain 1"/>
    <property type="match status" value="1"/>
</dbReference>
<feature type="domain" description="Reverse transcriptase" evidence="1">
    <location>
        <begin position="5"/>
        <end position="109"/>
    </location>
</feature>
<name>A0A9Q3GMZ8_9BASI</name>
<dbReference type="EMBL" id="AVOT02003163">
    <property type="protein sequence ID" value="MBW0472677.1"/>
    <property type="molecule type" value="Genomic_DNA"/>
</dbReference>
<accession>A0A9Q3GMZ8</accession>
<dbReference type="InterPro" id="IPR043502">
    <property type="entry name" value="DNA/RNA_pol_sf"/>
</dbReference>
<dbReference type="PANTHER" id="PTHR24559:SF435">
    <property type="entry name" value="RIBONUCLEASE H"/>
    <property type="match status" value="1"/>
</dbReference>
<gene>
    <name evidence="2" type="ORF">O181_012392</name>
</gene>
<dbReference type="AlphaFoldDB" id="A0A9Q3GMZ8"/>
<sequence>MVGYFREFNTYTVLDRYPTPRVQETLTQLSTKKYIASMDALKGFHHNLLTTKANKLLIIITHCGLYEYLRMHFGIKNAPSPYQRAMNIIFPTELSEECLNIYIDDIAICED</sequence>
<dbReference type="Pfam" id="PF00078">
    <property type="entry name" value="RVT_1"/>
    <property type="match status" value="1"/>
</dbReference>
<evidence type="ECO:0000313" key="2">
    <source>
        <dbReference type="EMBL" id="MBW0472677.1"/>
    </source>
</evidence>
<reference evidence="2" key="1">
    <citation type="submission" date="2021-03" db="EMBL/GenBank/DDBJ databases">
        <title>Draft genome sequence of rust myrtle Austropuccinia psidii MF-1, a brazilian biotype.</title>
        <authorList>
            <person name="Quecine M.C."/>
            <person name="Pachon D.M.R."/>
            <person name="Bonatelli M.L."/>
            <person name="Correr F.H."/>
            <person name="Franceschini L.M."/>
            <person name="Leite T.F."/>
            <person name="Margarido G.R.A."/>
            <person name="Almeida C.A."/>
            <person name="Ferrarezi J.A."/>
            <person name="Labate C.A."/>
        </authorList>
    </citation>
    <scope>NUCLEOTIDE SEQUENCE</scope>
    <source>
        <strain evidence="2">MF-1</strain>
    </source>
</reference>
<dbReference type="InterPro" id="IPR000477">
    <property type="entry name" value="RT_dom"/>
</dbReference>
<comment type="caution">
    <text evidence="2">The sequence shown here is derived from an EMBL/GenBank/DDBJ whole genome shotgun (WGS) entry which is preliminary data.</text>
</comment>
<organism evidence="2 3">
    <name type="scientific">Austropuccinia psidii MF-1</name>
    <dbReference type="NCBI Taxonomy" id="1389203"/>
    <lineage>
        <taxon>Eukaryota</taxon>
        <taxon>Fungi</taxon>
        <taxon>Dikarya</taxon>
        <taxon>Basidiomycota</taxon>
        <taxon>Pucciniomycotina</taxon>
        <taxon>Pucciniomycetes</taxon>
        <taxon>Pucciniales</taxon>
        <taxon>Sphaerophragmiaceae</taxon>
        <taxon>Austropuccinia</taxon>
    </lineage>
</organism>
<dbReference type="InterPro" id="IPR053134">
    <property type="entry name" value="RNA-dir_DNA_polymerase"/>
</dbReference>
<dbReference type="SUPFAM" id="SSF56672">
    <property type="entry name" value="DNA/RNA polymerases"/>
    <property type="match status" value="1"/>
</dbReference>
<dbReference type="Gene3D" id="3.30.70.270">
    <property type="match status" value="1"/>
</dbReference>